<evidence type="ECO:0000313" key="2">
    <source>
        <dbReference type="EMBL" id="KLV07029.1"/>
    </source>
</evidence>
<dbReference type="OrthoDB" id="6261728at2"/>
<feature type="region of interest" description="Disordered" evidence="1">
    <location>
        <begin position="127"/>
        <end position="158"/>
    </location>
</feature>
<sequence length="158" mass="18653">MLHESFVKLFWRHFDSINQAAAWFHVRPITIKRWLDGEIDVNPMAEKLLIIRARGYLPDDTRWMGFRVDEERCIIITPEGRVFSPKELDSWALRFDEYHALKRLYQLDYVPVRSNVVTPLPFRGGRRMTQAQQQTVTKEKKKAVRKAQAKRANRSASP</sequence>
<dbReference type="GO" id="GO:0016787">
    <property type="term" value="F:hydrolase activity"/>
    <property type="evidence" value="ECO:0007669"/>
    <property type="project" value="UniProtKB-KW"/>
</dbReference>
<dbReference type="RefSeq" id="WP_047886642.1">
    <property type="nucleotide sequence ID" value="NZ_LDOU01000018.1"/>
</dbReference>
<dbReference type="EMBL" id="LDOU01000018">
    <property type="protein sequence ID" value="KLV07029.1"/>
    <property type="molecule type" value="Genomic_DNA"/>
</dbReference>
<protein>
    <submittedName>
        <fullName evidence="2">S-adenosylhomocysteine hydrolase</fullName>
    </submittedName>
</protein>
<dbReference type="Pfam" id="PF12375">
    <property type="entry name" value="DUF3653"/>
    <property type="match status" value="1"/>
</dbReference>
<dbReference type="Proteomes" id="UP000035909">
    <property type="component" value="Unassembled WGS sequence"/>
</dbReference>
<evidence type="ECO:0000313" key="3">
    <source>
        <dbReference type="Proteomes" id="UP000035909"/>
    </source>
</evidence>
<proteinExistence type="predicted"/>
<dbReference type="AlphaFoldDB" id="A0A0J1H5G3"/>
<comment type="caution">
    <text evidence="2">The sequence shown here is derived from an EMBL/GenBank/DDBJ whole genome shotgun (WGS) entry which is preliminary data.</text>
</comment>
<reference evidence="2 3" key="1">
    <citation type="submission" date="2015-05" db="EMBL/GenBank/DDBJ databases">
        <title>Photobacterium galathea sp. nov.</title>
        <authorList>
            <person name="Machado H."/>
            <person name="Gram L."/>
        </authorList>
    </citation>
    <scope>NUCLEOTIDE SEQUENCE [LARGE SCALE GENOMIC DNA]</scope>
    <source>
        <strain evidence="2 3">DSM 22954</strain>
    </source>
</reference>
<name>A0A0J1H5G3_9GAMM</name>
<dbReference type="InterPro" id="IPR021077">
    <property type="entry name" value="Phage_phi-Lf_Orf112"/>
</dbReference>
<dbReference type="PATRIC" id="fig|320778.3.peg.3891"/>
<gene>
    <name evidence="2" type="ORF">ABT57_17895</name>
</gene>
<keyword evidence="3" id="KW-1185">Reference proteome</keyword>
<organism evidence="2 3">
    <name type="scientific">Photobacterium ganghwense</name>
    <dbReference type="NCBI Taxonomy" id="320778"/>
    <lineage>
        <taxon>Bacteria</taxon>
        <taxon>Pseudomonadati</taxon>
        <taxon>Pseudomonadota</taxon>
        <taxon>Gammaproteobacteria</taxon>
        <taxon>Vibrionales</taxon>
        <taxon>Vibrionaceae</taxon>
        <taxon>Photobacterium</taxon>
    </lineage>
</organism>
<dbReference type="STRING" id="320778.ABT57_17895"/>
<keyword evidence="2" id="KW-0378">Hydrolase</keyword>
<feature type="compositionally biased region" description="Basic residues" evidence="1">
    <location>
        <begin position="139"/>
        <end position="158"/>
    </location>
</feature>
<evidence type="ECO:0000256" key="1">
    <source>
        <dbReference type="SAM" id="MobiDB-lite"/>
    </source>
</evidence>
<accession>A0A0J1H5G3</accession>